<name>A0A8T3BC38_DENNO</name>
<dbReference type="EMBL" id="JAGYWB010000009">
    <property type="protein sequence ID" value="KAI0510622.1"/>
    <property type="molecule type" value="Genomic_DNA"/>
</dbReference>
<feature type="transmembrane region" description="Helical" evidence="1">
    <location>
        <begin position="20"/>
        <end position="37"/>
    </location>
</feature>
<sequence length="75" mass="8848">MEGCNQLKFKIFPILGSNEVSVFFLSSPYIAIFFSFSSNPCNKERVFCLSPYKYVDMFGFYNFVVEVSIWNWNFI</sequence>
<accession>A0A8T3BC38</accession>
<evidence type="ECO:0000313" key="3">
    <source>
        <dbReference type="Proteomes" id="UP000829196"/>
    </source>
</evidence>
<organism evidence="2 3">
    <name type="scientific">Dendrobium nobile</name>
    <name type="common">Orchid</name>
    <dbReference type="NCBI Taxonomy" id="94219"/>
    <lineage>
        <taxon>Eukaryota</taxon>
        <taxon>Viridiplantae</taxon>
        <taxon>Streptophyta</taxon>
        <taxon>Embryophyta</taxon>
        <taxon>Tracheophyta</taxon>
        <taxon>Spermatophyta</taxon>
        <taxon>Magnoliopsida</taxon>
        <taxon>Liliopsida</taxon>
        <taxon>Asparagales</taxon>
        <taxon>Orchidaceae</taxon>
        <taxon>Epidendroideae</taxon>
        <taxon>Malaxideae</taxon>
        <taxon>Dendrobiinae</taxon>
        <taxon>Dendrobium</taxon>
    </lineage>
</organism>
<evidence type="ECO:0000256" key="1">
    <source>
        <dbReference type="SAM" id="Phobius"/>
    </source>
</evidence>
<keyword evidence="1" id="KW-1133">Transmembrane helix</keyword>
<dbReference type="Proteomes" id="UP000829196">
    <property type="component" value="Unassembled WGS sequence"/>
</dbReference>
<proteinExistence type="predicted"/>
<comment type="caution">
    <text evidence="2">The sequence shown here is derived from an EMBL/GenBank/DDBJ whole genome shotgun (WGS) entry which is preliminary data.</text>
</comment>
<keyword evidence="1" id="KW-0812">Transmembrane</keyword>
<keyword evidence="3" id="KW-1185">Reference proteome</keyword>
<dbReference type="AlphaFoldDB" id="A0A8T3BC38"/>
<reference evidence="2" key="1">
    <citation type="journal article" date="2022" name="Front. Genet.">
        <title>Chromosome-Scale Assembly of the Dendrobium nobile Genome Provides Insights Into the Molecular Mechanism of the Biosynthesis of the Medicinal Active Ingredient of Dendrobium.</title>
        <authorList>
            <person name="Xu Q."/>
            <person name="Niu S.-C."/>
            <person name="Li K.-L."/>
            <person name="Zheng P.-J."/>
            <person name="Zhang X.-J."/>
            <person name="Jia Y."/>
            <person name="Liu Y."/>
            <person name="Niu Y.-X."/>
            <person name="Yu L.-H."/>
            <person name="Chen D.-F."/>
            <person name="Zhang G.-Q."/>
        </authorList>
    </citation>
    <scope>NUCLEOTIDE SEQUENCE</scope>
    <source>
        <tissue evidence="2">Leaf</tissue>
    </source>
</reference>
<keyword evidence="1" id="KW-0472">Membrane</keyword>
<gene>
    <name evidence="2" type="ORF">KFK09_011230</name>
</gene>
<evidence type="ECO:0000313" key="2">
    <source>
        <dbReference type="EMBL" id="KAI0510622.1"/>
    </source>
</evidence>
<protein>
    <submittedName>
        <fullName evidence="2">Uncharacterized protein</fullName>
    </submittedName>
</protein>